<dbReference type="EMBL" id="BMIF01000006">
    <property type="protein sequence ID" value="GGA68312.1"/>
    <property type="molecule type" value="Genomic_DNA"/>
</dbReference>
<dbReference type="Gene3D" id="2.40.50.100">
    <property type="match status" value="1"/>
</dbReference>
<dbReference type="GO" id="GO:0005524">
    <property type="term" value="F:ATP binding"/>
    <property type="evidence" value="ECO:0007669"/>
    <property type="project" value="InterPro"/>
</dbReference>
<reference evidence="3" key="2">
    <citation type="submission" date="2020-09" db="EMBL/GenBank/DDBJ databases">
        <authorList>
            <person name="Sun Q."/>
            <person name="Zhou Y."/>
        </authorList>
    </citation>
    <scope>NUCLEOTIDE SEQUENCE</scope>
    <source>
        <strain evidence="3">CGMCC 1.15320</strain>
    </source>
</reference>
<comment type="caution">
    <text evidence="3">The sequence shown here is derived from an EMBL/GenBank/DDBJ whole genome shotgun (WGS) entry which is preliminary data.</text>
</comment>
<evidence type="ECO:0000256" key="1">
    <source>
        <dbReference type="ARBA" id="ARBA00022448"/>
    </source>
</evidence>
<evidence type="ECO:0000313" key="4">
    <source>
        <dbReference type="Proteomes" id="UP000636264"/>
    </source>
</evidence>
<dbReference type="Pfam" id="PF08402">
    <property type="entry name" value="TOBE_2"/>
    <property type="match status" value="1"/>
</dbReference>
<dbReference type="PANTHER" id="PTHR42781:SF4">
    <property type="entry name" value="SPERMIDINE_PUTRESCINE IMPORT ATP-BINDING PROTEIN POTA"/>
    <property type="match status" value="1"/>
</dbReference>
<protein>
    <recommendedName>
        <fullName evidence="2">Transport-associated OB type 2 domain-containing protein</fullName>
    </recommendedName>
</protein>
<organism evidence="3 4">
    <name type="scientific">Nitratireductor aestuarii</name>
    <dbReference type="NCBI Taxonomy" id="1735103"/>
    <lineage>
        <taxon>Bacteria</taxon>
        <taxon>Pseudomonadati</taxon>
        <taxon>Pseudomonadota</taxon>
        <taxon>Alphaproteobacteria</taxon>
        <taxon>Hyphomicrobiales</taxon>
        <taxon>Phyllobacteriaceae</taxon>
        <taxon>Nitratireductor</taxon>
    </lineage>
</organism>
<dbReference type="InterPro" id="IPR013611">
    <property type="entry name" value="Transp-assoc_OB_typ2"/>
</dbReference>
<dbReference type="InterPro" id="IPR027417">
    <property type="entry name" value="P-loop_NTPase"/>
</dbReference>
<keyword evidence="1" id="KW-0813">Transport</keyword>
<dbReference type="Proteomes" id="UP000636264">
    <property type="component" value="Unassembled WGS sequence"/>
</dbReference>
<dbReference type="SUPFAM" id="SSF50331">
    <property type="entry name" value="MOP-like"/>
    <property type="match status" value="1"/>
</dbReference>
<reference evidence="3" key="1">
    <citation type="journal article" date="2014" name="Int. J. Syst. Evol. Microbiol.">
        <title>Complete genome sequence of Corynebacterium casei LMG S-19264T (=DSM 44701T), isolated from a smear-ripened cheese.</title>
        <authorList>
            <consortium name="US DOE Joint Genome Institute (JGI-PGF)"/>
            <person name="Walter F."/>
            <person name="Albersmeier A."/>
            <person name="Kalinowski J."/>
            <person name="Ruckert C."/>
        </authorList>
    </citation>
    <scope>NUCLEOTIDE SEQUENCE</scope>
    <source>
        <strain evidence="3">CGMCC 1.15320</strain>
    </source>
</reference>
<gene>
    <name evidence="3" type="ORF">GCM10011385_22680</name>
</gene>
<evidence type="ECO:0000259" key="2">
    <source>
        <dbReference type="Pfam" id="PF08402"/>
    </source>
</evidence>
<proteinExistence type="predicted"/>
<feature type="domain" description="Transport-associated OB type 2" evidence="2">
    <location>
        <begin position="79"/>
        <end position="149"/>
    </location>
</feature>
<dbReference type="AlphaFoldDB" id="A0A916RT79"/>
<accession>A0A916RT79</accession>
<evidence type="ECO:0000313" key="3">
    <source>
        <dbReference type="EMBL" id="GGA68312.1"/>
    </source>
</evidence>
<sequence>MAIADRIAVMNKGVIEQLGSAVEIYSRPATRFIASFIGKANFLPAKVISVREHVVELSGGTRLKIPSQELPSENSTVDLMIRPENITVSPAKNEAGIETRMAGITYQGAIARVRAVTPEGVEVLAEIPGSAVSSLPDEGGTVYLKPDPVFARAFAS</sequence>
<dbReference type="InterPro" id="IPR008995">
    <property type="entry name" value="Mo/tungstate-bd_C_term_dom"/>
</dbReference>
<dbReference type="SUPFAM" id="SSF52540">
    <property type="entry name" value="P-loop containing nucleoside triphosphate hydrolases"/>
    <property type="match status" value="1"/>
</dbReference>
<dbReference type="InterPro" id="IPR050093">
    <property type="entry name" value="ABC_SmlMolc_Importer"/>
</dbReference>
<name>A0A916RT79_9HYPH</name>
<dbReference type="GO" id="GO:0043190">
    <property type="term" value="C:ATP-binding cassette (ABC) transporter complex"/>
    <property type="evidence" value="ECO:0007669"/>
    <property type="project" value="InterPro"/>
</dbReference>
<dbReference type="GO" id="GO:0022857">
    <property type="term" value="F:transmembrane transporter activity"/>
    <property type="evidence" value="ECO:0007669"/>
    <property type="project" value="InterPro"/>
</dbReference>
<dbReference type="RefSeq" id="WP_188721173.1">
    <property type="nucleotide sequence ID" value="NZ_BMIF01000006.1"/>
</dbReference>
<keyword evidence="4" id="KW-1185">Reference proteome</keyword>
<dbReference type="PANTHER" id="PTHR42781">
    <property type="entry name" value="SPERMIDINE/PUTRESCINE IMPORT ATP-BINDING PROTEIN POTA"/>
    <property type="match status" value="1"/>
</dbReference>